<dbReference type="PANTHER" id="PTHR12526">
    <property type="entry name" value="GLYCOSYLTRANSFERASE"/>
    <property type="match status" value="1"/>
</dbReference>
<proteinExistence type="predicted"/>
<organism evidence="4 5">
    <name type="scientific">Telluria mixta</name>
    <dbReference type="NCBI Taxonomy" id="34071"/>
    <lineage>
        <taxon>Bacteria</taxon>
        <taxon>Pseudomonadati</taxon>
        <taxon>Pseudomonadota</taxon>
        <taxon>Betaproteobacteria</taxon>
        <taxon>Burkholderiales</taxon>
        <taxon>Oxalobacteraceae</taxon>
        <taxon>Telluria group</taxon>
        <taxon>Telluria</taxon>
    </lineage>
</organism>
<evidence type="ECO:0000259" key="3">
    <source>
        <dbReference type="Pfam" id="PF13579"/>
    </source>
</evidence>
<dbReference type="GO" id="GO:0016757">
    <property type="term" value="F:glycosyltransferase activity"/>
    <property type="evidence" value="ECO:0007669"/>
    <property type="project" value="UniProtKB-KW"/>
</dbReference>
<sequence>MINIHLYPSPFLNESRILREACSLSRLALFDRIDLVGVGHDAVPAIEDLQGNIRIVRIGQRSGSGLVGKLRRTGSWSRAVYQRYRDEKVGCVNCHSIATLPLGVLLKCATGARLVYDAHELETETNGLGGLRKFLTRLAERALIRHADHCIFVGQAIEQWYVRKYALRNVTVLYNCPPRRSVNPADYFRKAYSIDAGTPIFLYQGFIGEGRGIRNLVEAFAGLGGRAALVVMGYGPLADWVAAEAAQHPGIHYHPAVAPERLLDYTAAADFGLSVIEATSLSYEYCMPNKLFEYVMARKPVLVSPTREQSEFVRRHEIGEVTRDASPAAIREGVLRLLARDQGALQDALLRTADEYCWEGQEAKLETVYLNALGMRSRTYNHGHEGEAQHDLCH</sequence>
<evidence type="ECO:0000313" key="5">
    <source>
        <dbReference type="Proteomes" id="UP001165263"/>
    </source>
</evidence>
<accession>A0ABT2C4D9</accession>
<evidence type="ECO:0000256" key="2">
    <source>
        <dbReference type="ARBA" id="ARBA00022679"/>
    </source>
</evidence>
<dbReference type="Proteomes" id="UP001165263">
    <property type="component" value="Unassembled WGS sequence"/>
</dbReference>
<protein>
    <submittedName>
        <fullName evidence="4">Glycosyltransferase</fullName>
        <ecNumber evidence="4">2.4.-.-</ecNumber>
    </submittedName>
</protein>
<keyword evidence="2 4" id="KW-0808">Transferase</keyword>
<dbReference type="SUPFAM" id="SSF53756">
    <property type="entry name" value="UDP-Glycosyltransferase/glycogen phosphorylase"/>
    <property type="match status" value="1"/>
</dbReference>
<feature type="domain" description="Glycosyltransferase subfamily 4-like N-terminal" evidence="3">
    <location>
        <begin position="50"/>
        <end position="175"/>
    </location>
</feature>
<dbReference type="PANTHER" id="PTHR12526:SF629">
    <property type="entry name" value="TEICHURONIC ACID BIOSYNTHESIS GLYCOSYLTRANSFERASE TUAH-RELATED"/>
    <property type="match status" value="1"/>
</dbReference>
<dbReference type="Gene3D" id="3.40.50.2000">
    <property type="entry name" value="Glycogen Phosphorylase B"/>
    <property type="match status" value="2"/>
</dbReference>
<dbReference type="Pfam" id="PF13579">
    <property type="entry name" value="Glyco_trans_4_4"/>
    <property type="match status" value="1"/>
</dbReference>
<dbReference type="Pfam" id="PF13692">
    <property type="entry name" value="Glyco_trans_1_4"/>
    <property type="match status" value="1"/>
</dbReference>
<name>A0ABT2C4D9_9BURK</name>
<reference evidence="4" key="1">
    <citation type="submission" date="2022-08" db="EMBL/GenBank/DDBJ databases">
        <title>Reclassification of Massilia species as members of the genera Telluria, Duganella, Pseudoduganella, Mokoshia gen. nov. and Zemynaea gen. nov. using orthogonal and non-orthogonal genome-based approaches.</title>
        <authorList>
            <person name="Bowman J.P."/>
        </authorList>
    </citation>
    <scope>NUCLEOTIDE SEQUENCE</scope>
    <source>
        <strain evidence="4">LMG 11547</strain>
    </source>
</reference>
<keyword evidence="1 4" id="KW-0328">Glycosyltransferase</keyword>
<dbReference type="RefSeq" id="WP_259451291.1">
    <property type="nucleotide sequence ID" value="NZ_CP119520.1"/>
</dbReference>
<dbReference type="EMBL" id="JANUHC010000009">
    <property type="protein sequence ID" value="MCS0632253.1"/>
    <property type="molecule type" value="Genomic_DNA"/>
</dbReference>
<dbReference type="InterPro" id="IPR028098">
    <property type="entry name" value="Glyco_trans_4-like_N"/>
</dbReference>
<comment type="caution">
    <text evidence="4">The sequence shown here is derived from an EMBL/GenBank/DDBJ whole genome shotgun (WGS) entry which is preliminary data.</text>
</comment>
<gene>
    <name evidence="4" type="ORF">NX786_23265</name>
</gene>
<evidence type="ECO:0000313" key="4">
    <source>
        <dbReference type="EMBL" id="MCS0632253.1"/>
    </source>
</evidence>
<keyword evidence="5" id="KW-1185">Reference proteome</keyword>
<evidence type="ECO:0000256" key="1">
    <source>
        <dbReference type="ARBA" id="ARBA00022676"/>
    </source>
</evidence>
<dbReference type="EC" id="2.4.-.-" evidence="4"/>